<dbReference type="AlphaFoldDB" id="A0A0K1PIW8"/>
<dbReference type="SUPFAM" id="SSF52283">
    <property type="entry name" value="Formate/glycerate dehydrogenase catalytic domain-like"/>
    <property type="match status" value="1"/>
</dbReference>
<dbReference type="RefSeq" id="WP_146645102.1">
    <property type="nucleotide sequence ID" value="NZ_CP012333.1"/>
</dbReference>
<protein>
    <submittedName>
        <fullName evidence="6">D-3-phosphoglycerate dehydrogenase</fullName>
    </submittedName>
</protein>
<dbReference type="PANTHER" id="PTHR43333:SF1">
    <property type="entry name" value="D-ISOMER SPECIFIC 2-HYDROXYACID DEHYDROGENASE NAD-BINDING DOMAIN-CONTAINING PROTEIN"/>
    <property type="match status" value="1"/>
</dbReference>
<keyword evidence="1 3" id="KW-0560">Oxidoreductase</keyword>
<dbReference type="SUPFAM" id="SSF51735">
    <property type="entry name" value="NAD(P)-binding Rossmann-fold domains"/>
    <property type="match status" value="1"/>
</dbReference>
<evidence type="ECO:0000256" key="2">
    <source>
        <dbReference type="ARBA" id="ARBA00023027"/>
    </source>
</evidence>
<dbReference type="Proteomes" id="UP000064967">
    <property type="component" value="Chromosome"/>
</dbReference>
<sequence>MPSSTPLRITVALAPDSNDGATLREALVPFGPRVSLSFSSELGAEIEDAEVIVAQSLSDEQVARAKRLRWFASWAAGVDKSARPGLLERKILLTNASGVHGPNIAEHVMAMMLMFTRGMHLFVRAQLEKTWDRPPGDRSGNASELSGQTLAIVGLGRIGEALAERTRPFGMHVIGLKRDPKSRHDERVGVDEVVGLSELDSVLARAHHVCILVPLTRDTYHLFDEARLSRMRSDAYLYNVARGPIVDETALAKVLAEGRIGGAGLDVFEEEPLPKASALWGMKNVILTPHVAGFTPWYFSRFAPIFTANVTRYLAGEQLENLFDPSRGY</sequence>
<dbReference type="Pfam" id="PF00389">
    <property type="entry name" value="2-Hacid_dh"/>
    <property type="match status" value="1"/>
</dbReference>
<evidence type="ECO:0000259" key="4">
    <source>
        <dbReference type="Pfam" id="PF00389"/>
    </source>
</evidence>
<evidence type="ECO:0000259" key="5">
    <source>
        <dbReference type="Pfam" id="PF02826"/>
    </source>
</evidence>
<keyword evidence="2" id="KW-0520">NAD</keyword>
<feature type="domain" description="D-isomer specific 2-hydroxyacid dehydrogenase catalytic" evidence="4">
    <location>
        <begin position="40"/>
        <end position="321"/>
    </location>
</feature>
<dbReference type="KEGG" id="llu:AKJ09_00152"/>
<dbReference type="EMBL" id="CP012333">
    <property type="protein sequence ID" value="AKU93488.1"/>
    <property type="molecule type" value="Genomic_DNA"/>
</dbReference>
<dbReference type="PATRIC" id="fig|1391654.3.peg.166"/>
<evidence type="ECO:0000313" key="6">
    <source>
        <dbReference type="EMBL" id="AKU93488.1"/>
    </source>
</evidence>
<evidence type="ECO:0000256" key="1">
    <source>
        <dbReference type="ARBA" id="ARBA00023002"/>
    </source>
</evidence>
<proteinExistence type="inferred from homology"/>
<dbReference type="Pfam" id="PF02826">
    <property type="entry name" value="2-Hacid_dh_C"/>
    <property type="match status" value="1"/>
</dbReference>
<dbReference type="CDD" id="cd05300">
    <property type="entry name" value="2-Hacid_dh_1"/>
    <property type="match status" value="1"/>
</dbReference>
<evidence type="ECO:0000256" key="3">
    <source>
        <dbReference type="RuleBase" id="RU003719"/>
    </source>
</evidence>
<accession>A0A0K1PIW8</accession>
<dbReference type="InterPro" id="IPR006140">
    <property type="entry name" value="D-isomer_DH_NAD-bd"/>
</dbReference>
<feature type="domain" description="D-isomer specific 2-hydroxyacid dehydrogenase NAD-binding" evidence="5">
    <location>
        <begin position="109"/>
        <end position="292"/>
    </location>
</feature>
<dbReference type="InterPro" id="IPR029753">
    <property type="entry name" value="D-isomer_DH_CS"/>
</dbReference>
<keyword evidence="7" id="KW-1185">Reference proteome</keyword>
<dbReference type="Gene3D" id="3.40.50.720">
    <property type="entry name" value="NAD(P)-binding Rossmann-like Domain"/>
    <property type="match status" value="2"/>
</dbReference>
<dbReference type="InterPro" id="IPR036291">
    <property type="entry name" value="NAD(P)-bd_dom_sf"/>
</dbReference>
<dbReference type="STRING" id="1391654.AKJ09_00152"/>
<dbReference type="PROSITE" id="PS00671">
    <property type="entry name" value="D_2_HYDROXYACID_DH_3"/>
    <property type="match status" value="1"/>
</dbReference>
<reference evidence="6 7" key="1">
    <citation type="submission" date="2015-08" db="EMBL/GenBank/DDBJ databases">
        <authorList>
            <person name="Babu N.S."/>
            <person name="Beckwith C.J."/>
            <person name="Beseler K.G."/>
            <person name="Brison A."/>
            <person name="Carone J.V."/>
            <person name="Caskin T.P."/>
            <person name="Diamond M."/>
            <person name="Durham M.E."/>
            <person name="Foxe J.M."/>
            <person name="Go M."/>
            <person name="Henderson B.A."/>
            <person name="Jones I.B."/>
            <person name="McGettigan J.A."/>
            <person name="Micheletti S.J."/>
            <person name="Nasrallah M.E."/>
            <person name="Ortiz D."/>
            <person name="Piller C.R."/>
            <person name="Privatt S.R."/>
            <person name="Schneider S.L."/>
            <person name="Sharp S."/>
            <person name="Smith T.C."/>
            <person name="Stanton J.D."/>
            <person name="Ullery H.E."/>
            <person name="Wilson R.J."/>
            <person name="Serrano M.G."/>
            <person name="Buck G."/>
            <person name="Lee V."/>
            <person name="Wang Y."/>
            <person name="Carvalho R."/>
            <person name="Voegtly L."/>
            <person name="Shi R."/>
            <person name="Duckworth R."/>
            <person name="Johnson A."/>
            <person name="Loviza R."/>
            <person name="Walstead R."/>
            <person name="Shah Z."/>
            <person name="Kiflezghi M."/>
            <person name="Wade K."/>
            <person name="Ball S.L."/>
            <person name="Bradley K.W."/>
            <person name="Asai D.J."/>
            <person name="Bowman C.A."/>
            <person name="Russell D.A."/>
            <person name="Pope W.H."/>
            <person name="Jacobs-Sera D."/>
            <person name="Hendrix R.W."/>
            <person name="Hatfull G.F."/>
        </authorList>
    </citation>
    <scope>NUCLEOTIDE SEQUENCE [LARGE SCALE GENOMIC DNA]</scope>
    <source>
        <strain evidence="6 7">DSM 27648</strain>
    </source>
</reference>
<evidence type="ECO:0000313" key="7">
    <source>
        <dbReference type="Proteomes" id="UP000064967"/>
    </source>
</evidence>
<dbReference type="InterPro" id="IPR006139">
    <property type="entry name" value="D-isomer_2_OHA_DH_cat_dom"/>
</dbReference>
<dbReference type="GO" id="GO:0016616">
    <property type="term" value="F:oxidoreductase activity, acting on the CH-OH group of donors, NAD or NADP as acceptor"/>
    <property type="evidence" value="ECO:0007669"/>
    <property type="project" value="InterPro"/>
</dbReference>
<gene>
    <name evidence="6" type="ORF">AKJ09_00152</name>
</gene>
<dbReference type="PANTHER" id="PTHR43333">
    <property type="entry name" value="2-HACID_DH_C DOMAIN-CONTAINING PROTEIN"/>
    <property type="match status" value="1"/>
</dbReference>
<comment type="similarity">
    <text evidence="3">Belongs to the D-isomer specific 2-hydroxyacid dehydrogenase family.</text>
</comment>
<organism evidence="6 7">
    <name type="scientific">Labilithrix luteola</name>
    <dbReference type="NCBI Taxonomy" id="1391654"/>
    <lineage>
        <taxon>Bacteria</taxon>
        <taxon>Pseudomonadati</taxon>
        <taxon>Myxococcota</taxon>
        <taxon>Polyangia</taxon>
        <taxon>Polyangiales</taxon>
        <taxon>Labilitrichaceae</taxon>
        <taxon>Labilithrix</taxon>
    </lineage>
</organism>
<dbReference type="OrthoDB" id="9793626at2"/>
<dbReference type="GO" id="GO:0051287">
    <property type="term" value="F:NAD binding"/>
    <property type="evidence" value="ECO:0007669"/>
    <property type="project" value="InterPro"/>
</dbReference>
<name>A0A0K1PIW8_9BACT</name>